<keyword evidence="3" id="KW-1185">Reference proteome</keyword>
<dbReference type="InterPro" id="IPR025736">
    <property type="entry name" value="PucR_C-HTH_dom"/>
</dbReference>
<name>A0ABZ1IM35_9PSEU</name>
<dbReference type="Gene3D" id="1.10.10.2840">
    <property type="entry name" value="PucR C-terminal helix-turn-helix domain"/>
    <property type="match status" value="1"/>
</dbReference>
<dbReference type="InterPro" id="IPR051448">
    <property type="entry name" value="CdaR-like_regulators"/>
</dbReference>
<dbReference type="Pfam" id="PF13556">
    <property type="entry name" value="HTH_30"/>
    <property type="match status" value="1"/>
</dbReference>
<dbReference type="InterPro" id="IPR042070">
    <property type="entry name" value="PucR_C-HTH_sf"/>
</dbReference>
<reference evidence="2 3" key="1">
    <citation type="journal article" date="2015" name="Int. J. Syst. Evol. Microbiol.">
        <title>Amycolatopsis rhabdoformis sp. nov., an actinomycete isolated from a tropical forest soil.</title>
        <authorList>
            <person name="Souza W.R."/>
            <person name="Silva R.E."/>
            <person name="Goodfellow M."/>
            <person name="Busarakam K."/>
            <person name="Figueiro F.S."/>
            <person name="Ferreira D."/>
            <person name="Rodrigues-Filho E."/>
            <person name="Moraes L.A.B."/>
            <person name="Zucchi T.D."/>
        </authorList>
    </citation>
    <scope>NUCLEOTIDE SEQUENCE [LARGE SCALE GENOMIC DNA]</scope>
    <source>
        <strain evidence="2 3">NCIMB 14900</strain>
    </source>
</reference>
<accession>A0ABZ1IM35</accession>
<dbReference type="PANTHER" id="PTHR33744:SF17">
    <property type="entry name" value="CONSERVED PROTEIN"/>
    <property type="match status" value="1"/>
</dbReference>
<dbReference type="Proteomes" id="UP001330812">
    <property type="component" value="Chromosome"/>
</dbReference>
<dbReference type="PANTHER" id="PTHR33744">
    <property type="entry name" value="CARBOHYDRATE DIACID REGULATOR"/>
    <property type="match status" value="1"/>
</dbReference>
<dbReference type="SUPFAM" id="SSF55781">
    <property type="entry name" value="GAF domain-like"/>
    <property type="match status" value="1"/>
</dbReference>
<evidence type="ECO:0000313" key="2">
    <source>
        <dbReference type="EMBL" id="WSE34525.1"/>
    </source>
</evidence>
<protein>
    <submittedName>
        <fullName evidence="2">Helix-turn-helix domain-containing protein</fullName>
    </submittedName>
</protein>
<feature type="domain" description="PucR C-terminal helix-turn-helix" evidence="1">
    <location>
        <begin position="336"/>
        <end position="393"/>
    </location>
</feature>
<evidence type="ECO:0000313" key="3">
    <source>
        <dbReference type="Proteomes" id="UP001330812"/>
    </source>
</evidence>
<dbReference type="EMBL" id="CP142149">
    <property type="protein sequence ID" value="WSE34525.1"/>
    <property type="molecule type" value="Genomic_DNA"/>
</dbReference>
<organism evidence="2 3">
    <name type="scientific">Amycolatopsis rhabdoformis</name>
    <dbReference type="NCBI Taxonomy" id="1448059"/>
    <lineage>
        <taxon>Bacteria</taxon>
        <taxon>Bacillati</taxon>
        <taxon>Actinomycetota</taxon>
        <taxon>Actinomycetes</taxon>
        <taxon>Pseudonocardiales</taxon>
        <taxon>Pseudonocardiaceae</taxon>
        <taxon>Amycolatopsis</taxon>
    </lineage>
</organism>
<dbReference type="RefSeq" id="WP_326837333.1">
    <property type="nucleotide sequence ID" value="NZ_CP142149.1"/>
</dbReference>
<sequence>MDDLQHIAESLALRIGRSVAIDDPQMQLKAHTAHDEPVDSFRLESIMRRRAKPQSRLTEFAKEFGITTAEHPVHVPANAKLGSFARICVPIRCQNILFGYLWLMDSEPPIPESDLMTAMDAARSAGEAMMRERLLDDVRRAQESKLLQDLLNRDAAVRAHAAGRWRADRDLPAKMKVIVVSTVVSGSDLRGNEMAIDLLLQRTQRRLAPRATLATTTGGAHGTLLIADVRLPDRAQLAEYAETMRQELLHELGDSATVQIAVGPVRAGLETAFESNECARDALRVAQAVPASDPVIFWDELGIYGLLVQLPLETLRAEVIPAGLRRLIDADTGRSLVPTLECYLDLAGDAAGSAERLTIHRTSLYYRLRRAETITGMSLRNGSDRLALHLGIKLSRLIGLLTDEPAEPVPER</sequence>
<evidence type="ECO:0000259" key="1">
    <source>
        <dbReference type="Pfam" id="PF13556"/>
    </source>
</evidence>
<proteinExistence type="predicted"/>
<gene>
    <name evidence="2" type="ORF">VSH64_20970</name>
</gene>